<reference evidence="1" key="1">
    <citation type="submission" date="2012-11" db="EMBL/GenBank/DDBJ databases">
        <title>Dependencies among metagenomic species, viruses, plasmids and units of genetic variation.</title>
        <authorList>
            <person name="Nielsen H.B."/>
            <person name="Almeida M."/>
            <person name="Juncker A.S."/>
            <person name="Rasmussen S."/>
            <person name="Li J."/>
            <person name="Sunagawa S."/>
            <person name="Plichta D."/>
            <person name="Gautier L."/>
            <person name="Le Chatelier E."/>
            <person name="Peletier E."/>
            <person name="Bonde I."/>
            <person name="Nielsen T."/>
            <person name="Manichanh C."/>
            <person name="Arumugam M."/>
            <person name="Batto J."/>
            <person name="Santos M.B.Q.D."/>
            <person name="Blom N."/>
            <person name="Borruel N."/>
            <person name="Burgdorf K.S."/>
            <person name="Boumezbeur F."/>
            <person name="Casellas F."/>
            <person name="Dore J."/>
            <person name="Guarner F."/>
            <person name="Hansen T."/>
            <person name="Hildebrand F."/>
            <person name="Kaas R.S."/>
            <person name="Kennedy S."/>
            <person name="Kristiansen K."/>
            <person name="Kultima J.R."/>
            <person name="Leonard P."/>
            <person name="Levenez F."/>
            <person name="Lund O."/>
            <person name="Moumen B."/>
            <person name="Le Paslier D."/>
            <person name="Pons N."/>
            <person name="Pedersen O."/>
            <person name="Prifti E."/>
            <person name="Qin J."/>
            <person name="Raes J."/>
            <person name="Tap J."/>
            <person name="Tims S."/>
            <person name="Ussery D.W."/>
            <person name="Yamada T."/>
            <person name="MetaHit consortium"/>
            <person name="Renault P."/>
            <person name="Sicheritz-Ponten T."/>
            <person name="Bork P."/>
            <person name="Wang J."/>
            <person name="Brunak S."/>
            <person name="Ehrlich S.D."/>
        </authorList>
    </citation>
    <scope>NUCLEOTIDE SEQUENCE [LARGE SCALE GENOMIC DNA]</scope>
</reference>
<evidence type="ECO:0000313" key="2">
    <source>
        <dbReference type="Proteomes" id="UP000018372"/>
    </source>
</evidence>
<dbReference type="Proteomes" id="UP000018372">
    <property type="component" value="Unassembled WGS sequence"/>
</dbReference>
<protein>
    <submittedName>
        <fullName evidence="1">Uncharacterized protein</fullName>
    </submittedName>
</protein>
<organism evidence="1 2">
    <name type="scientific">Phocaeicola plebeius CAG:211</name>
    <dbReference type="NCBI Taxonomy" id="1263052"/>
    <lineage>
        <taxon>Bacteria</taxon>
        <taxon>Pseudomonadati</taxon>
        <taxon>Bacteroidota</taxon>
        <taxon>Bacteroidia</taxon>
        <taxon>Bacteroidales</taxon>
        <taxon>Bacteroidaceae</taxon>
        <taxon>Phocaeicola</taxon>
    </lineage>
</organism>
<sequence>MENNALHPMHNPMKMEVIKTMSVYEDPTAAKAFAPNVLPMMNVSAILYPCWSKFPKISG</sequence>
<dbReference type="AlphaFoldDB" id="R5VXA5"/>
<proteinExistence type="predicted"/>
<evidence type="ECO:0000313" key="1">
    <source>
        <dbReference type="EMBL" id="CCZ88196.1"/>
    </source>
</evidence>
<comment type="caution">
    <text evidence="1">The sequence shown here is derived from an EMBL/GenBank/DDBJ whole genome shotgun (WGS) entry which is preliminary data.</text>
</comment>
<name>R5VXA5_9BACT</name>
<dbReference type="EMBL" id="CBAT010000215">
    <property type="protein sequence ID" value="CCZ88196.1"/>
    <property type="molecule type" value="Genomic_DNA"/>
</dbReference>
<accession>R5VXA5</accession>
<gene>
    <name evidence="1" type="ORF">BN536_00504</name>
</gene>